<dbReference type="EMBL" id="JAMZIH010006438">
    <property type="protein sequence ID" value="KAJ1673922.1"/>
    <property type="molecule type" value="Genomic_DNA"/>
</dbReference>
<proteinExistence type="predicted"/>
<protein>
    <submittedName>
        <fullName evidence="1">Uncharacterized protein</fullName>
    </submittedName>
</protein>
<evidence type="ECO:0000313" key="1">
    <source>
        <dbReference type="EMBL" id="KAJ1673922.1"/>
    </source>
</evidence>
<reference evidence="1" key="1">
    <citation type="submission" date="2022-06" db="EMBL/GenBank/DDBJ databases">
        <title>Phylogenomic reconstructions and comparative analyses of Kickxellomycotina fungi.</title>
        <authorList>
            <person name="Reynolds N.K."/>
            <person name="Stajich J.E."/>
            <person name="Barry K."/>
            <person name="Grigoriev I.V."/>
            <person name="Crous P."/>
            <person name="Smith M.E."/>
        </authorList>
    </citation>
    <scope>NUCLEOTIDE SEQUENCE</scope>
    <source>
        <strain evidence="1">RSA 2271</strain>
    </source>
</reference>
<dbReference type="Proteomes" id="UP001145114">
    <property type="component" value="Unassembled WGS sequence"/>
</dbReference>
<evidence type="ECO:0000313" key="2">
    <source>
        <dbReference type="Proteomes" id="UP001145114"/>
    </source>
</evidence>
<comment type="caution">
    <text evidence="1">The sequence shown here is derived from an EMBL/GenBank/DDBJ whole genome shotgun (WGS) entry which is preliminary data.</text>
</comment>
<keyword evidence="2" id="KW-1185">Reference proteome</keyword>
<gene>
    <name evidence="1" type="ORF">EV182_004310</name>
</gene>
<sequence length="126" mass="14124">MGELTVAGLAKTSRLIPIQNTCFVNLEDIVVMAKKLVQPLLEDTFPATTFALAVKVRNCDKLSRDAIIPPIAALLGGKHKVDLKDAEYTIVVEVFKVRVVKDYNKLKRYNLQALTQMNIDKQEQPQ</sequence>
<organism evidence="1 2">
    <name type="scientific">Spiromyces aspiralis</name>
    <dbReference type="NCBI Taxonomy" id="68401"/>
    <lineage>
        <taxon>Eukaryota</taxon>
        <taxon>Fungi</taxon>
        <taxon>Fungi incertae sedis</taxon>
        <taxon>Zoopagomycota</taxon>
        <taxon>Kickxellomycotina</taxon>
        <taxon>Kickxellomycetes</taxon>
        <taxon>Kickxellales</taxon>
        <taxon>Kickxellaceae</taxon>
        <taxon>Spiromyces</taxon>
    </lineage>
</organism>
<accession>A0ACC1HCM1</accession>
<name>A0ACC1HCM1_9FUNG</name>